<reference evidence="1 2" key="1">
    <citation type="submission" date="2016-11" db="EMBL/GenBank/DDBJ databases">
        <authorList>
            <person name="Jaros S."/>
            <person name="Januszkiewicz K."/>
            <person name="Wedrychowicz H."/>
        </authorList>
    </citation>
    <scope>NUCLEOTIDE SEQUENCE [LARGE SCALE GENOMIC DNA]</scope>
    <source>
        <strain evidence="1 2">DSM 10502</strain>
    </source>
</reference>
<dbReference type="AlphaFoldDB" id="A0A1M4Y8I6"/>
<dbReference type="RefSeq" id="WP_072935767.1">
    <property type="nucleotide sequence ID" value="NZ_FQUG01000006.1"/>
</dbReference>
<dbReference type="OrthoDB" id="2454247at2"/>
<evidence type="ECO:0000313" key="2">
    <source>
        <dbReference type="Proteomes" id="UP000184404"/>
    </source>
</evidence>
<dbReference type="STRING" id="1123243.SAMN02745190_01669"/>
<keyword evidence="2" id="KW-1185">Reference proteome</keyword>
<proteinExistence type="predicted"/>
<organism evidence="1 2">
    <name type="scientific">Schwartzia succinivorans DSM 10502</name>
    <dbReference type="NCBI Taxonomy" id="1123243"/>
    <lineage>
        <taxon>Bacteria</taxon>
        <taxon>Bacillati</taxon>
        <taxon>Bacillota</taxon>
        <taxon>Negativicutes</taxon>
        <taxon>Selenomonadales</taxon>
        <taxon>Selenomonadaceae</taxon>
        <taxon>Schwartzia</taxon>
    </lineage>
</organism>
<evidence type="ECO:0008006" key="3">
    <source>
        <dbReference type="Google" id="ProtNLM"/>
    </source>
</evidence>
<gene>
    <name evidence="1" type="ORF">SAMN02745190_01669</name>
</gene>
<accession>A0A1M4Y8I6</accession>
<evidence type="ECO:0000313" key="1">
    <source>
        <dbReference type="EMBL" id="SHF02134.1"/>
    </source>
</evidence>
<dbReference type="Proteomes" id="UP000184404">
    <property type="component" value="Unassembled WGS sequence"/>
</dbReference>
<dbReference type="InterPro" id="IPR021321">
    <property type="entry name" value="DUF2922"/>
</dbReference>
<name>A0A1M4Y8I6_9FIRM</name>
<sequence>MTDTLKMTFNLEDGKTTSISLASPKESITAEEVKPVMENIITKEAILVKGQKAVSIKDAVVRTVEEHKLF</sequence>
<dbReference type="Pfam" id="PF11148">
    <property type="entry name" value="DUF2922"/>
    <property type="match status" value="1"/>
</dbReference>
<dbReference type="EMBL" id="FQUG01000006">
    <property type="protein sequence ID" value="SHF02134.1"/>
    <property type="molecule type" value="Genomic_DNA"/>
</dbReference>
<protein>
    <recommendedName>
        <fullName evidence="3">DUF2922 domain-containing protein</fullName>
    </recommendedName>
</protein>